<dbReference type="InterPro" id="IPR004843">
    <property type="entry name" value="Calcineurin-like_PHP"/>
</dbReference>
<comment type="caution">
    <text evidence="3">The sequence shown here is derived from an EMBL/GenBank/DDBJ whole genome shotgun (WGS) entry which is preliminary data.</text>
</comment>
<sequence>MKRRLLAVLTAVFLMMNNYSNITFAQISDIRGVKSNSQTAEQGKRIINEKPFSMVWFTDTQYYAESYPEIFDFLGDWLVKEYKKGSFGYVINTGDLVNVASDIRQWEVADRNFKKLDTANVPYGVLAGNHDVSINGLNYEMYNKYFGKSRFKAKSWYGGNMSNNLNHYDLITLGGHDFIILYLDYSTNITEETIKWSNNILKKYSGRTAILAMHEYLNCNSSLTYVAHNVFNRIISKNSNVIMVLCGHNHCAVRRIKTVINTDGSTRKVIEILSDYQKAPHGGDGYLRYLNFHPESGLLQVVTYSPYKNKYNFFEDTKDSFTEKIKLID</sequence>
<dbReference type="PANTHER" id="PTHR43143">
    <property type="entry name" value="METALLOPHOSPHOESTERASE, CALCINEURIN SUPERFAMILY"/>
    <property type="match status" value="1"/>
</dbReference>
<reference evidence="3 4" key="1">
    <citation type="journal article" date="2013" name="Genome Announc.">
        <title>Draft Genome Sequence of the Cellulolytic, Mesophilic, Anaerobic Bacterium Clostridium termitidis Strain CT1112 (DSM 5398).</title>
        <authorList>
            <person name="Lal S."/>
            <person name="Ramachandran U."/>
            <person name="Zhang X."/>
            <person name="Munir R."/>
            <person name="Sparling R."/>
            <person name="Levin D.B."/>
        </authorList>
    </citation>
    <scope>NUCLEOTIDE SEQUENCE [LARGE SCALE GENOMIC DNA]</scope>
    <source>
        <strain evidence="3 4">CT1112</strain>
    </source>
</reference>
<feature type="chain" id="PRO_5039045406" evidence="1">
    <location>
        <begin position="26"/>
        <end position="329"/>
    </location>
</feature>
<proteinExistence type="predicted"/>
<name>S0FT38_RUMCE</name>
<organism evidence="3 4">
    <name type="scientific">Ruminiclostridium cellobioparum subsp. termitidis CT1112</name>
    <dbReference type="NCBI Taxonomy" id="1195236"/>
    <lineage>
        <taxon>Bacteria</taxon>
        <taxon>Bacillati</taxon>
        <taxon>Bacillota</taxon>
        <taxon>Clostridia</taxon>
        <taxon>Eubacteriales</taxon>
        <taxon>Oscillospiraceae</taxon>
        <taxon>Ruminiclostridium</taxon>
    </lineage>
</organism>
<dbReference type="Pfam" id="PF00149">
    <property type="entry name" value="Metallophos"/>
    <property type="match status" value="1"/>
</dbReference>
<evidence type="ECO:0000256" key="1">
    <source>
        <dbReference type="SAM" id="SignalP"/>
    </source>
</evidence>
<dbReference type="PANTHER" id="PTHR43143:SF5">
    <property type="entry name" value="SECRETED PROTEIN"/>
    <property type="match status" value="1"/>
</dbReference>
<evidence type="ECO:0000313" key="4">
    <source>
        <dbReference type="Proteomes" id="UP000014155"/>
    </source>
</evidence>
<dbReference type="Gene3D" id="3.60.21.10">
    <property type="match status" value="1"/>
</dbReference>
<dbReference type="RefSeq" id="WP_004623808.1">
    <property type="nucleotide sequence ID" value="NZ_AORV01000018.1"/>
</dbReference>
<dbReference type="AlphaFoldDB" id="S0FT38"/>
<accession>S0FT38</accession>
<keyword evidence="1" id="KW-0732">Signal</keyword>
<keyword evidence="4" id="KW-1185">Reference proteome</keyword>
<dbReference type="InterPro" id="IPR029052">
    <property type="entry name" value="Metallo-depent_PP-like"/>
</dbReference>
<dbReference type="PATRIC" id="fig|1195236.3.peg.799"/>
<feature type="signal peptide" evidence="1">
    <location>
        <begin position="1"/>
        <end position="25"/>
    </location>
</feature>
<feature type="domain" description="Calcineurin-like phosphoesterase" evidence="2">
    <location>
        <begin position="57"/>
        <end position="251"/>
    </location>
</feature>
<dbReference type="GO" id="GO:0016787">
    <property type="term" value="F:hydrolase activity"/>
    <property type="evidence" value="ECO:0007669"/>
    <property type="project" value="InterPro"/>
</dbReference>
<protein>
    <submittedName>
        <fullName evidence="3">Metallophosphoesterase</fullName>
    </submittedName>
</protein>
<dbReference type="InterPro" id="IPR051918">
    <property type="entry name" value="STPP_CPPED1"/>
</dbReference>
<evidence type="ECO:0000313" key="3">
    <source>
        <dbReference type="EMBL" id="EMS73496.1"/>
    </source>
</evidence>
<dbReference type="STRING" id="1195236.CTER_0481"/>
<dbReference type="Proteomes" id="UP000014155">
    <property type="component" value="Unassembled WGS sequence"/>
</dbReference>
<evidence type="ECO:0000259" key="2">
    <source>
        <dbReference type="Pfam" id="PF00149"/>
    </source>
</evidence>
<dbReference type="EMBL" id="AORV01000018">
    <property type="protein sequence ID" value="EMS73496.1"/>
    <property type="molecule type" value="Genomic_DNA"/>
</dbReference>
<dbReference type="eggNOG" id="COG1409">
    <property type="taxonomic scope" value="Bacteria"/>
</dbReference>
<dbReference type="SUPFAM" id="SSF56300">
    <property type="entry name" value="Metallo-dependent phosphatases"/>
    <property type="match status" value="1"/>
</dbReference>
<gene>
    <name evidence="3" type="ORF">CTER_0481</name>
</gene>